<organism evidence="1 2">
    <name type="scientific">Bacteroides xylanisolvens</name>
    <dbReference type="NCBI Taxonomy" id="371601"/>
    <lineage>
        <taxon>Bacteria</taxon>
        <taxon>Pseudomonadati</taxon>
        <taxon>Bacteroidota</taxon>
        <taxon>Bacteroidia</taxon>
        <taxon>Bacteroidales</taxon>
        <taxon>Bacteroidaceae</taxon>
        <taxon>Bacteroides</taxon>
    </lineage>
</organism>
<dbReference type="EMBL" id="FNRP01000008">
    <property type="protein sequence ID" value="SEA55328.1"/>
    <property type="molecule type" value="Genomic_DNA"/>
</dbReference>
<accession>A0A1H4C4P3</accession>
<name>A0A1H4C4P3_9BACE</name>
<reference evidence="1 2" key="1">
    <citation type="submission" date="2016-10" db="EMBL/GenBank/DDBJ databases">
        <authorList>
            <person name="de Groot N.N."/>
        </authorList>
    </citation>
    <scope>NUCLEOTIDE SEQUENCE [LARGE SCALE GENOMIC DNA]</scope>
    <source>
        <strain evidence="1 2">NLAE-zl-G339</strain>
    </source>
</reference>
<protein>
    <submittedName>
        <fullName evidence="1">Uncharacterized protein</fullName>
    </submittedName>
</protein>
<evidence type="ECO:0000313" key="1">
    <source>
        <dbReference type="EMBL" id="SEA55328.1"/>
    </source>
</evidence>
<dbReference type="Proteomes" id="UP000183040">
    <property type="component" value="Unassembled WGS sequence"/>
</dbReference>
<gene>
    <name evidence="1" type="ORF">SAMN04487924_10849</name>
</gene>
<evidence type="ECO:0000313" key="2">
    <source>
        <dbReference type="Proteomes" id="UP000183040"/>
    </source>
</evidence>
<proteinExistence type="predicted"/>
<sequence>MKYALCNNHIIGDNSWKHGPPTQYSAKVRLFNIFIGTYKITD</sequence>
<dbReference type="AlphaFoldDB" id="A0A1H4C4P3"/>